<feature type="binding site" evidence="6">
    <location>
        <position position="170"/>
    </location>
    <ligand>
        <name>substrate</name>
    </ligand>
</feature>
<gene>
    <name evidence="6" type="primary">glsA</name>
    <name evidence="7" type="ORF">GA0061094_2409</name>
</gene>
<dbReference type="AlphaFoldDB" id="A0A0V8HJN4"/>
<evidence type="ECO:0000313" key="8">
    <source>
        <dbReference type="Proteomes" id="UP000181997"/>
    </source>
</evidence>
<dbReference type="RefSeq" id="WP_058298561.1">
    <property type="nucleotide sequence ID" value="NZ_FMAU01000002.1"/>
</dbReference>
<proteinExistence type="inferred from homology"/>
<feature type="binding site" evidence="6">
    <location>
        <position position="247"/>
    </location>
    <ligand>
        <name>substrate</name>
    </ligand>
</feature>
<accession>A0A0V8HJN4</accession>
<dbReference type="EC" id="3.5.1.2" evidence="3 6"/>
<keyword evidence="4 6" id="KW-0378">Hydrolase</keyword>
<comment type="similarity">
    <text evidence="1 6">Belongs to the glutaminase family.</text>
</comment>
<evidence type="ECO:0000313" key="7">
    <source>
        <dbReference type="EMBL" id="SCC08961.1"/>
    </source>
</evidence>
<dbReference type="FunFam" id="3.40.710.10:FF:000005">
    <property type="entry name" value="Glutaminase"/>
    <property type="match status" value="1"/>
</dbReference>
<keyword evidence="6" id="KW-0007">Acetylation</keyword>
<dbReference type="Proteomes" id="UP000181997">
    <property type="component" value="Unassembled WGS sequence"/>
</dbReference>
<feature type="binding site" evidence="6">
    <location>
        <position position="65"/>
    </location>
    <ligand>
        <name>substrate</name>
    </ligand>
</feature>
<dbReference type="GO" id="GO:0006537">
    <property type="term" value="P:glutamate biosynthetic process"/>
    <property type="evidence" value="ECO:0007669"/>
    <property type="project" value="TreeGrafter"/>
</dbReference>
<dbReference type="GO" id="GO:0004359">
    <property type="term" value="F:glutaminase activity"/>
    <property type="evidence" value="ECO:0007669"/>
    <property type="project" value="UniProtKB-UniRule"/>
</dbReference>
<evidence type="ECO:0000256" key="1">
    <source>
        <dbReference type="ARBA" id="ARBA00011076"/>
    </source>
</evidence>
<dbReference type="HAMAP" id="MF_00313">
    <property type="entry name" value="Glutaminase"/>
    <property type="match status" value="1"/>
</dbReference>
<name>A0A0V8HJN4_9BACI</name>
<dbReference type="NCBIfam" id="TIGR03814">
    <property type="entry name" value="Gln_ase"/>
    <property type="match status" value="1"/>
</dbReference>
<dbReference type="Pfam" id="PF04960">
    <property type="entry name" value="Glutaminase"/>
    <property type="match status" value="1"/>
</dbReference>
<dbReference type="OrthoDB" id="9788822at2"/>
<evidence type="ECO:0000256" key="2">
    <source>
        <dbReference type="ARBA" id="ARBA00011881"/>
    </source>
</evidence>
<comment type="subunit">
    <text evidence="2 6">Homotetramer.</text>
</comment>
<comment type="catalytic activity">
    <reaction evidence="5 6">
        <text>L-glutamine + H2O = L-glutamate + NH4(+)</text>
        <dbReference type="Rhea" id="RHEA:15889"/>
        <dbReference type="ChEBI" id="CHEBI:15377"/>
        <dbReference type="ChEBI" id="CHEBI:28938"/>
        <dbReference type="ChEBI" id="CHEBI:29985"/>
        <dbReference type="ChEBI" id="CHEBI:58359"/>
        <dbReference type="EC" id="3.5.1.2"/>
    </reaction>
</comment>
<dbReference type="PANTHER" id="PTHR12544">
    <property type="entry name" value="GLUTAMINASE"/>
    <property type="match status" value="1"/>
</dbReference>
<dbReference type="GO" id="GO:0006543">
    <property type="term" value="P:L-glutamine catabolic process"/>
    <property type="evidence" value="ECO:0007669"/>
    <property type="project" value="TreeGrafter"/>
</dbReference>
<evidence type="ECO:0000256" key="6">
    <source>
        <dbReference type="HAMAP-Rule" id="MF_00313"/>
    </source>
</evidence>
<protein>
    <recommendedName>
        <fullName evidence="3 6">Glutaminase</fullName>
        <ecNumber evidence="3 6">3.5.1.2</ecNumber>
    </recommendedName>
</protein>
<sequence>MDKLSNGFMEEVVKACRPYTAQGEVIDHIPGLDQSHATDLGVTIITKEGDVYSAGEDDCNFSLQSISKVIILLMALEDFGKEVVFQKVDMEPTDDFFNSISNLENYEGHRPYNPFINSGAIATASLVNGSTVEERFQRILSFLQTITGDDEKVKLNEEVYRSEIKNGARNRSLAYFMESTGVLSNREAEEALDLYYRVNSIDVNSLALAKLGFFLANHGKISATGSQLIQSRHVRTVKAIMLTSGMYNESGTYAVDVGFPLKSGVSGSIVGAVPGRMGIGIIGPSINKKGNSVAGGQVLRMLSEKLRLNIFHDSTIV</sequence>
<feature type="binding site" evidence="6">
    <location>
        <position position="117"/>
    </location>
    <ligand>
        <name>substrate</name>
    </ligand>
</feature>
<reference evidence="8" key="1">
    <citation type="submission" date="2016-08" db="EMBL/GenBank/DDBJ databases">
        <authorList>
            <person name="Varghese N."/>
            <person name="Submissions Spin"/>
        </authorList>
    </citation>
    <scope>NUCLEOTIDE SEQUENCE [LARGE SCALE GENOMIC DNA]</scope>
    <source>
        <strain evidence="8">SGD-1123</strain>
    </source>
</reference>
<evidence type="ECO:0000256" key="5">
    <source>
        <dbReference type="ARBA" id="ARBA00049534"/>
    </source>
</evidence>
<dbReference type="InterPro" id="IPR012338">
    <property type="entry name" value="Beta-lactam/transpept-like"/>
</dbReference>
<dbReference type="InterPro" id="IPR015868">
    <property type="entry name" value="Glutaminase"/>
</dbReference>
<dbReference type="SUPFAM" id="SSF56601">
    <property type="entry name" value="beta-lactamase/transpeptidase-like"/>
    <property type="match status" value="1"/>
</dbReference>
<feature type="binding site" evidence="6">
    <location>
        <position position="163"/>
    </location>
    <ligand>
        <name>substrate</name>
    </ligand>
</feature>
<evidence type="ECO:0000256" key="4">
    <source>
        <dbReference type="ARBA" id="ARBA00022801"/>
    </source>
</evidence>
<feature type="binding site" evidence="6">
    <location>
        <position position="195"/>
    </location>
    <ligand>
        <name>substrate</name>
    </ligand>
</feature>
<dbReference type="EMBL" id="FMAU01000002">
    <property type="protein sequence ID" value="SCC08961.1"/>
    <property type="molecule type" value="Genomic_DNA"/>
</dbReference>
<organism evidence="7 8">
    <name type="scientific">[Bacillus] enclensis</name>
    <dbReference type="NCBI Taxonomy" id="1402860"/>
    <lineage>
        <taxon>Bacteria</taxon>
        <taxon>Bacillati</taxon>
        <taxon>Bacillota</taxon>
        <taxon>Bacilli</taxon>
        <taxon>Bacillales</taxon>
        <taxon>Bacillaceae</taxon>
        <taxon>Rossellomorea</taxon>
    </lineage>
</organism>
<dbReference type="PANTHER" id="PTHR12544:SF29">
    <property type="entry name" value="GLUTAMINASE"/>
    <property type="match status" value="1"/>
</dbReference>
<evidence type="ECO:0000256" key="3">
    <source>
        <dbReference type="ARBA" id="ARBA00012918"/>
    </source>
</evidence>
<feature type="binding site" evidence="6">
    <location>
        <position position="265"/>
    </location>
    <ligand>
        <name>substrate</name>
    </ligand>
</feature>
<dbReference type="Gene3D" id="3.40.710.10">
    <property type="entry name" value="DD-peptidase/beta-lactamase superfamily"/>
    <property type="match status" value="1"/>
</dbReference>
<keyword evidence="8" id="KW-1185">Reference proteome</keyword>